<evidence type="ECO:0000313" key="1">
    <source>
        <dbReference type="EMBL" id="KKL18797.1"/>
    </source>
</evidence>
<reference evidence="1" key="1">
    <citation type="journal article" date="2015" name="Nature">
        <title>Complex archaea that bridge the gap between prokaryotes and eukaryotes.</title>
        <authorList>
            <person name="Spang A."/>
            <person name="Saw J.H."/>
            <person name="Jorgensen S.L."/>
            <person name="Zaremba-Niedzwiedzka K."/>
            <person name="Martijn J."/>
            <person name="Lind A.E."/>
            <person name="van Eijk R."/>
            <person name="Schleper C."/>
            <person name="Guy L."/>
            <person name="Ettema T.J."/>
        </authorList>
    </citation>
    <scope>NUCLEOTIDE SEQUENCE</scope>
</reference>
<name>A0A0F9BXY8_9ZZZZ</name>
<protein>
    <submittedName>
        <fullName evidence="1">Uncharacterized protein</fullName>
    </submittedName>
</protein>
<dbReference type="Gene3D" id="3.40.390.10">
    <property type="entry name" value="Collagenase (Catalytic Domain)"/>
    <property type="match status" value="1"/>
</dbReference>
<accession>A0A0F9BXY8</accession>
<comment type="caution">
    <text evidence="1">The sequence shown here is derived from an EMBL/GenBank/DDBJ whole genome shotgun (WGS) entry which is preliminary data.</text>
</comment>
<dbReference type="InterPro" id="IPR024079">
    <property type="entry name" value="MetalloPept_cat_dom_sf"/>
</dbReference>
<dbReference type="GO" id="GO:0008237">
    <property type="term" value="F:metallopeptidase activity"/>
    <property type="evidence" value="ECO:0007669"/>
    <property type="project" value="InterPro"/>
</dbReference>
<gene>
    <name evidence="1" type="ORF">LCGC14_2471940</name>
</gene>
<sequence>MEIHGITLQGPWGAEEVSTLFKTLKPLPSAWLEKNPYVQAIIRGDALKGAPADAPGHSKYDSKQRAIVVYDKGVYHAGSSRIDKEQLSRSVLHELAHTLLRQFGWLNEWKQETKNDGFVDEYARTASQEDFADTFSEFFIKPNRTARVAPKKFAFIQDRLARAQEEKIAMANIESFADELGKVANLGGMLGRIGKMPRGLKLGLGAAGGAGLYSHGKTKGRKTGRAEGTRATRVVAERAYKMGVTRGAMAMRQHIVTRMRAAMGRRQQ</sequence>
<organism evidence="1">
    <name type="scientific">marine sediment metagenome</name>
    <dbReference type="NCBI Taxonomy" id="412755"/>
    <lineage>
        <taxon>unclassified sequences</taxon>
        <taxon>metagenomes</taxon>
        <taxon>ecological metagenomes</taxon>
    </lineage>
</organism>
<dbReference type="EMBL" id="LAZR01038732">
    <property type="protein sequence ID" value="KKL18797.1"/>
    <property type="molecule type" value="Genomic_DNA"/>
</dbReference>
<dbReference type="SUPFAM" id="SSF55486">
    <property type="entry name" value="Metalloproteases ('zincins'), catalytic domain"/>
    <property type="match status" value="1"/>
</dbReference>
<proteinExistence type="predicted"/>
<dbReference type="AlphaFoldDB" id="A0A0F9BXY8"/>